<dbReference type="SMART" id="SM00267">
    <property type="entry name" value="GGDEF"/>
    <property type="match status" value="1"/>
</dbReference>
<keyword evidence="5" id="KW-1185">Reference proteome</keyword>
<evidence type="ECO:0000313" key="5">
    <source>
        <dbReference type="Proteomes" id="UP001378188"/>
    </source>
</evidence>
<name>A0AAW9RB12_9HYPH</name>
<dbReference type="SUPFAM" id="SSF55785">
    <property type="entry name" value="PYP-like sensor domain (PAS domain)"/>
    <property type="match status" value="1"/>
</dbReference>
<dbReference type="AlphaFoldDB" id="A0AAW9RB12"/>
<dbReference type="InterPro" id="IPR035965">
    <property type="entry name" value="PAS-like_dom_sf"/>
</dbReference>
<proteinExistence type="predicted"/>
<dbReference type="PANTHER" id="PTHR44757:SF2">
    <property type="entry name" value="BIOFILM ARCHITECTURE MAINTENANCE PROTEIN MBAA"/>
    <property type="match status" value="1"/>
</dbReference>
<protein>
    <submittedName>
        <fullName evidence="4">EAL domain-containing protein</fullName>
    </submittedName>
</protein>
<dbReference type="PROSITE" id="PS50112">
    <property type="entry name" value="PAS"/>
    <property type="match status" value="1"/>
</dbReference>
<dbReference type="InterPro" id="IPR043128">
    <property type="entry name" value="Rev_trsase/Diguanyl_cyclase"/>
</dbReference>
<sequence>MEAAESFGSGEGLNAVIDVLSTPVSVTDQDNRLVLVNDAFCTFVGRSKADLIGCFDYEIFPKEQAEILGGFDPISPGTKGDVSREARLVGDDGRIFVVVANKRAIEVGGSVYIVSVLTDITAYRQAEAHSKYLALHDSLSGLPNRVFLQDKIEKAMAQPQAFGLGGCLLCINLDRFVQVNDAYGYPTGDELIREFATRLQALVRSMDTVARLGGDGFAILLMDVRSKDAVSKLCRRILRAAQAPYTASGVEIKVGVSIGVVAGLEEVRSSAEALRRGDVALNVAKSEGGGRYRIYHEEMDAGRRNRVMIEAELRDALRSGMQLEVYYQPQISGEIISGVEALVRWNHPRLGLLGPAGFLPVAEESGLIIELGDFVLNAALTALRRWPDFRLAVNLSAIQLSDPQLARRIVAGLKQHGVPPERLELEITETAMLTADAATKANLRKLRDAGIRIALDDFGTGYSSLSHLQDIEIDRIKIDRSFIRNLGGRSDSAPIVQAVMYIARILGLDVIAEGVETEEQHRFLVEVGCNDFQGFLFSPPVPESQISGKSASPSSASN</sequence>
<dbReference type="CDD" id="cd01949">
    <property type="entry name" value="GGDEF"/>
    <property type="match status" value="1"/>
</dbReference>
<dbReference type="InterPro" id="IPR052155">
    <property type="entry name" value="Biofilm_reg_signaling"/>
</dbReference>
<dbReference type="InterPro" id="IPR000014">
    <property type="entry name" value="PAS"/>
</dbReference>
<dbReference type="InterPro" id="IPR001633">
    <property type="entry name" value="EAL_dom"/>
</dbReference>
<dbReference type="InterPro" id="IPR000160">
    <property type="entry name" value="GGDEF_dom"/>
</dbReference>
<dbReference type="NCBIfam" id="TIGR00229">
    <property type="entry name" value="sensory_box"/>
    <property type="match status" value="1"/>
</dbReference>
<feature type="domain" description="GGDEF" evidence="3">
    <location>
        <begin position="164"/>
        <end position="297"/>
    </location>
</feature>
<dbReference type="Pfam" id="PF00563">
    <property type="entry name" value="EAL"/>
    <property type="match status" value="1"/>
</dbReference>
<dbReference type="Proteomes" id="UP001378188">
    <property type="component" value="Unassembled WGS sequence"/>
</dbReference>
<dbReference type="Gene3D" id="3.30.70.270">
    <property type="match status" value="1"/>
</dbReference>
<dbReference type="InterPro" id="IPR035919">
    <property type="entry name" value="EAL_sf"/>
</dbReference>
<dbReference type="CDD" id="cd00130">
    <property type="entry name" value="PAS"/>
    <property type="match status" value="1"/>
</dbReference>
<dbReference type="InterPro" id="IPR029787">
    <property type="entry name" value="Nucleotide_cyclase"/>
</dbReference>
<dbReference type="CDD" id="cd01948">
    <property type="entry name" value="EAL"/>
    <property type="match status" value="1"/>
</dbReference>
<dbReference type="Gene3D" id="3.20.20.450">
    <property type="entry name" value="EAL domain"/>
    <property type="match status" value="1"/>
</dbReference>
<dbReference type="PROSITE" id="PS50883">
    <property type="entry name" value="EAL"/>
    <property type="match status" value="1"/>
</dbReference>
<evidence type="ECO:0000259" key="1">
    <source>
        <dbReference type="PROSITE" id="PS50112"/>
    </source>
</evidence>
<feature type="domain" description="EAL" evidence="2">
    <location>
        <begin position="306"/>
        <end position="554"/>
    </location>
</feature>
<dbReference type="SMART" id="SM00052">
    <property type="entry name" value="EAL"/>
    <property type="match status" value="1"/>
</dbReference>
<evidence type="ECO:0000259" key="2">
    <source>
        <dbReference type="PROSITE" id="PS50883"/>
    </source>
</evidence>
<dbReference type="Pfam" id="PF13426">
    <property type="entry name" value="PAS_9"/>
    <property type="match status" value="1"/>
</dbReference>
<comment type="caution">
    <text evidence="4">The sequence shown here is derived from an EMBL/GenBank/DDBJ whole genome shotgun (WGS) entry which is preliminary data.</text>
</comment>
<dbReference type="PANTHER" id="PTHR44757">
    <property type="entry name" value="DIGUANYLATE CYCLASE DGCP"/>
    <property type="match status" value="1"/>
</dbReference>
<dbReference type="NCBIfam" id="TIGR00254">
    <property type="entry name" value="GGDEF"/>
    <property type="match status" value="1"/>
</dbReference>
<dbReference type="SUPFAM" id="SSF141868">
    <property type="entry name" value="EAL domain-like"/>
    <property type="match status" value="1"/>
</dbReference>
<dbReference type="EMBL" id="JAZHOF010000002">
    <property type="protein sequence ID" value="MEJ8570599.1"/>
    <property type="molecule type" value="Genomic_DNA"/>
</dbReference>
<accession>A0AAW9RB12</accession>
<dbReference type="Gene3D" id="3.30.450.20">
    <property type="entry name" value="PAS domain"/>
    <property type="match status" value="1"/>
</dbReference>
<gene>
    <name evidence="4" type="ORF">V3328_03895</name>
</gene>
<dbReference type="SUPFAM" id="SSF55073">
    <property type="entry name" value="Nucleotide cyclase"/>
    <property type="match status" value="1"/>
</dbReference>
<dbReference type="PROSITE" id="PS50887">
    <property type="entry name" value="GGDEF"/>
    <property type="match status" value="1"/>
</dbReference>
<feature type="domain" description="PAS" evidence="1">
    <location>
        <begin position="9"/>
        <end position="53"/>
    </location>
</feature>
<reference evidence="4 5" key="1">
    <citation type="submission" date="2024-02" db="EMBL/GenBank/DDBJ databases">
        <title>Genome analysis and characterization of Microbaculum marinisediminis sp. nov., isolated from marine sediment.</title>
        <authorList>
            <person name="Du Z.-J."/>
            <person name="Ye Y.-Q."/>
            <person name="Zhang Z.-R."/>
            <person name="Yuan S.-M."/>
            <person name="Zhang X.-Y."/>
        </authorList>
    </citation>
    <scope>NUCLEOTIDE SEQUENCE [LARGE SCALE GENOMIC DNA]</scope>
    <source>
        <strain evidence="4 5">SDUM1044001</strain>
    </source>
</reference>
<dbReference type="RefSeq" id="WP_340328346.1">
    <property type="nucleotide sequence ID" value="NZ_JAZHOF010000002.1"/>
</dbReference>
<organism evidence="4 5">
    <name type="scientific">Microbaculum marinum</name>
    <dbReference type="NCBI Taxonomy" id="1764581"/>
    <lineage>
        <taxon>Bacteria</taxon>
        <taxon>Pseudomonadati</taxon>
        <taxon>Pseudomonadota</taxon>
        <taxon>Alphaproteobacteria</taxon>
        <taxon>Hyphomicrobiales</taxon>
        <taxon>Tepidamorphaceae</taxon>
        <taxon>Microbaculum</taxon>
    </lineage>
</organism>
<evidence type="ECO:0000259" key="3">
    <source>
        <dbReference type="PROSITE" id="PS50887"/>
    </source>
</evidence>
<dbReference type="Pfam" id="PF00990">
    <property type="entry name" value="GGDEF"/>
    <property type="match status" value="1"/>
</dbReference>
<evidence type="ECO:0000313" key="4">
    <source>
        <dbReference type="EMBL" id="MEJ8570599.1"/>
    </source>
</evidence>